<evidence type="ECO:0000313" key="10">
    <source>
        <dbReference type="Proteomes" id="UP001487296"/>
    </source>
</evidence>
<comment type="caution">
    <text evidence="9">The sequence shown here is derived from an EMBL/GenBank/DDBJ whole genome shotgun (WGS) entry which is preliminary data.</text>
</comment>
<dbReference type="RefSeq" id="WP_215758842.1">
    <property type="nucleotide sequence ID" value="NZ_JAHKBE010000003.1"/>
</dbReference>
<dbReference type="PRINTS" id="PR01837">
    <property type="entry name" value="MGTCSAPBPROT"/>
</dbReference>
<evidence type="ECO:0000313" key="9">
    <source>
        <dbReference type="EMBL" id="MEQ2485842.1"/>
    </source>
</evidence>
<evidence type="ECO:0000256" key="3">
    <source>
        <dbReference type="ARBA" id="ARBA00022475"/>
    </source>
</evidence>
<protein>
    <submittedName>
        <fullName evidence="9">MgtC/SapB family protein</fullName>
    </submittedName>
</protein>
<dbReference type="EMBL" id="JBBNFP010000004">
    <property type="protein sequence ID" value="MEQ2485842.1"/>
    <property type="molecule type" value="Genomic_DNA"/>
</dbReference>
<dbReference type="Gene3D" id="3.30.70.260">
    <property type="match status" value="1"/>
</dbReference>
<keyword evidence="3" id="KW-1003">Cell membrane</keyword>
<evidence type="ECO:0000256" key="7">
    <source>
        <dbReference type="SAM" id="Phobius"/>
    </source>
</evidence>
<dbReference type="PANTHER" id="PTHR33778">
    <property type="entry name" value="PROTEIN MGTC"/>
    <property type="match status" value="1"/>
</dbReference>
<keyword evidence="6 7" id="KW-0472">Membrane</keyword>
<feature type="transmembrane region" description="Helical" evidence="7">
    <location>
        <begin position="115"/>
        <end position="137"/>
    </location>
</feature>
<evidence type="ECO:0000256" key="5">
    <source>
        <dbReference type="ARBA" id="ARBA00022989"/>
    </source>
</evidence>
<organism evidence="9 10">
    <name type="scientific">Hallella faecis</name>
    <dbReference type="NCBI Taxonomy" id="2841596"/>
    <lineage>
        <taxon>Bacteria</taxon>
        <taxon>Pseudomonadati</taxon>
        <taxon>Bacteroidota</taxon>
        <taxon>Bacteroidia</taxon>
        <taxon>Bacteroidales</taxon>
        <taxon>Prevotellaceae</taxon>
        <taxon>Hallella</taxon>
    </lineage>
</organism>
<evidence type="ECO:0000259" key="8">
    <source>
        <dbReference type="Pfam" id="PF02308"/>
    </source>
</evidence>
<keyword evidence="10" id="KW-1185">Reference proteome</keyword>
<feature type="transmembrane region" description="Helical" evidence="7">
    <location>
        <begin position="65"/>
        <end position="82"/>
    </location>
</feature>
<dbReference type="InterPro" id="IPR049177">
    <property type="entry name" value="MgtC_SapB_SrpB_YhiD_N"/>
</dbReference>
<keyword evidence="4 7" id="KW-0812">Transmembrane</keyword>
<accession>A0ABV1FN62</accession>
<gene>
    <name evidence="9" type="ORF">AAAT34_02080</name>
</gene>
<comment type="similarity">
    <text evidence="2">Belongs to the MgtC/SapB family.</text>
</comment>
<evidence type="ECO:0000256" key="4">
    <source>
        <dbReference type="ARBA" id="ARBA00022692"/>
    </source>
</evidence>
<dbReference type="PANTHER" id="PTHR33778:SF3">
    <property type="entry name" value="PROTEIN MGTC"/>
    <property type="match status" value="1"/>
</dbReference>
<feature type="transmembrane region" description="Helical" evidence="7">
    <location>
        <begin position="91"/>
        <end position="109"/>
    </location>
</feature>
<feature type="domain" description="MgtC/SapB/SrpB/YhiD N-terminal" evidence="8">
    <location>
        <begin position="13"/>
        <end position="133"/>
    </location>
</feature>
<keyword evidence="5 7" id="KW-1133">Transmembrane helix</keyword>
<comment type="subcellular location">
    <subcellularLocation>
        <location evidence="1">Cell membrane</location>
        <topology evidence="1">Multi-pass membrane protein</topology>
    </subcellularLocation>
</comment>
<name>A0ABV1FN62_9BACT</name>
<evidence type="ECO:0000256" key="6">
    <source>
        <dbReference type="ARBA" id="ARBA00023136"/>
    </source>
</evidence>
<dbReference type="Proteomes" id="UP001487296">
    <property type="component" value="Unassembled WGS sequence"/>
</dbReference>
<proteinExistence type="inferred from homology"/>
<reference evidence="9 10" key="1">
    <citation type="submission" date="2024-04" db="EMBL/GenBank/DDBJ databases">
        <title>Human intestinal bacterial collection.</title>
        <authorList>
            <person name="Pauvert C."/>
            <person name="Hitch T.C.A."/>
            <person name="Clavel T."/>
        </authorList>
    </citation>
    <scope>NUCLEOTIDE SEQUENCE [LARGE SCALE GENOMIC DNA]</scope>
    <source>
        <strain evidence="9 10">CLA-AA-H145</strain>
    </source>
</reference>
<dbReference type="Pfam" id="PF02308">
    <property type="entry name" value="MgtC"/>
    <property type="match status" value="1"/>
</dbReference>
<feature type="transmembrane region" description="Helical" evidence="7">
    <location>
        <begin position="32"/>
        <end position="53"/>
    </location>
</feature>
<dbReference type="InterPro" id="IPR003416">
    <property type="entry name" value="MgtC/SapB/SrpB/YhiD_fam"/>
</dbReference>
<evidence type="ECO:0000256" key="1">
    <source>
        <dbReference type="ARBA" id="ARBA00004651"/>
    </source>
</evidence>
<evidence type="ECO:0000256" key="2">
    <source>
        <dbReference type="ARBA" id="ARBA00009298"/>
    </source>
</evidence>
<sequence>MITLIDFIVRTGCAFLMGTLIGMERQYRQHSAGLRTNVLVAVGAAAFTILSVTMTSGGTGDPSRIAAQIVSGIGFLGGGLILKEGFTVRGLNTAATIWCSAACGTLAGVGMYLEAFVLVACVLITHCVFRPLGTFILKLNTKMYHYTVRAECMKHSADRTQQFLMDMLAFNKNIKVNALFYKGAGDKVVVCCDMQILGEHKSLLDLVVSRLRSRPDVFSAGWERQESPQEDF</sequence>